<dbReference type="InterPro" id="IPR016181">
    <property type="entry name" value="Acyl_CoA_acyltransferase"/>
</dbReference>
<name>A0ABV1MY44_9BACI</name>
<gene>
    <name evidence="1" type="ORF">ABNX05_19630</name>
</gene>
<dbReference type="Gene3D" id="3.40.630.30">
    <property type="match status" value="1"/>
</dbReference>
<accession>A0ABV1MY44</accession>
<protein>
    <recommendedName>
        <fullName evidence="3">GNAT family N-acetyltransferase</fullName>
    </recommendedName>
</protein>
<evidence type="ECO:0000313" key="2">
    <source>
        <dbReference type="Proteomes" id="UP001478862"/>
    </source>
</evidence>
<reference evidence="1 2" key="1">
    <citation type="submission" date="2024-06" db="EMBL/GenBank/DDBJ databases">
        <title>Lysinibacillus zambalefons sp. nov., a Novel Firmicute Isolated from the Poon Bato Zambales Hyperalkaline Spring.</title>
        <authorList>
            <person name="Aja J.A."/>
            <person name="Lazaro J.E.H."/>
            <person name="Llorin L.D."/>
            <person name="Lim K.R."/>
            <person name="Teodosio J."/>
            <person name="Dalisay D.S."/>
        </authorList>
    </citation>
    <scope>NUCLEOTIDE SEQUENCE [LARGE SCALE GENOMIC DNA]</scope>
    <source>
        <strain evidence="1 2">M3</strain>
    </source>
</reference>
<dbReference type="EMBL" id="JBEGDG010000018">
    <property type="protein sequence ID" value="MEQ6356844.1"/>
    <property type="molecule type" value="Genomic_DNA"/>
</dbReference>
<comment type="caution">
    <text evidence="1">The sequence shown here is derived from an EMBL/GenBank/DDBJ whole genome shotgun (WGS) entry which is preliminary data.</text>
</comment>
<dbReference type="SUPFAM" id="SSF55729">
    <property type="entry name" value="Acyl-CoA N-acyltransferases (Nat)"/>
    <property type="match status" value="1"/>
</dbReference>
<keyword evidence="2" id="KW-1185">Reference proteome</keyword>
<proteinExistence type="predicted"/>
<dbReference type="Proteomes" id="UP001478862">
    <property type="component" value="Unassembled WGS sequence"/>
</dbReference>
<organism evidence="1 2">
    <name type="scientific">Lysinibacillus zambalensis</name>
    <dbReference type="NCBI Taxonomy" id="3160866"/>
    <lineage>
        <taxon>Bacteria</taxon>
        <taxon>Bacillati</taxon>
        <taxon>Bacillota</taxon>
        <taxon>Bacilli</taxon>
        <taxon>Bacillales</taxon>
        <taxon>Bacillaceae</taxon>
        <taxon>Lysinibacillus</taxon>
    </lineage>
</organism>
<sequence length="365" mass="42779">MIVRFFESNEQKSLQKAIDELWVNNHIYVRDVKLLNSMFYESPYKHFITQSNDYSFLGVWDNQKIVGLLGVIPFKFNQKGKISFGVCLTNWIVEESYRKTGAGMELLKFVQNLNPSIILSLGINDNVKKLYKALKWEVMDSLPRWVGIVNKQRVIEKVFKGNDSSLKNIDEIKIVENDSDMNHFIFNNTGLNSMQWNLFHESKLLSKYIGISREFNYIEWRYLKHPTFTYKYVLYKDNDGIKGLVIYRIESILKDSKIGRIVEILTDDKEVELKLIKHLINYEKSLLFWDFYCASTIASWSLENVGFKKSDNQSYFPTRFQPLDLSVSSIKSAIYINPGVLKKLNVFDINPWYITKGDSDQDRPN</sequence>
<evidence type="ECO:0000313" key="1">
    <source>
        <dbReference type="EMBL" id="MEQ6356844.1"/>
    </source>
</evidence>
<evidence type="ECO:0008006" key="3">
    <source>
        <dbReference type="Google" id="ProtNLM"/>
    </source>
</evidence>
<dbReference type="RefSeq" id="WP_349661245.1">
    <property type="nucleotide sequence ID" value="NZ_JBEGDG010000018.1"/>
</dbReference>